<gene>
    <name evidence="5" type="ORF">MSPICULIGERA_LOCUS1147</name>
</gene>
<dbReference type="CDD" id="cd06526">
    <property type="entry name" value="metazoan_ACD"/>
    <property type="match status" value="3"/>
</dbReference>
<evidence type="ECO:0000313" key="5">
    <source>
        <dbReference type="EMBL" id="CAJ0559026.1"/>
    </source>
</evidence>
<protein>
    <recommendedName>
        <fullName evidence="4">SHSP domain-containing protein</fullName>
    </recommendedName>
</protein>
<dbReference type="Pfam" id="PF00011">
    <property type="entry name" value="HSP20"/>
    <property type="match status" value="3"/>
</dbReference>
<evidence type="ECO:0000313" key="6">
    <source>
        <dbReference type="Proteomes" id="UP001177023"/>
    </source>
</evidence>
<dbReference type="GO" id="GO:0005737">
    <property type="term" value="C:cytoplasm"/>
    <property type="evidence" value="ECO:0007669"/>
    <property type="project" value="TreeGrafter"/>
</dbReference>
<dbReference type="PANTHER" id="PTHR45640">
    <property type="entry name" value="HEAT SHOCK PROTEIN HSP-12.2-RELATED"/>
    <property type="match status" value="1"/>
</dbReference>
<feature type="domain" description="SHSP" evidence="4">
    <location>
        <begin position="20"/>
        <end position="127"/>
    </location>
</feature>
<dbReference type="AlphaFoldDB" id="A0AA36C606"/>
<dbReference type="Gene3D" id="2.60.40.790">
    <property type="match status" value="3"/>
</dbReference>
<dbReference type="GO" id="GO:0005634">
    <property type="term" value="C:nucleus"/>
    <property type="evidence" value="ECO:0007669"/>
    <property type="project" value="TreeGrafter"/>
</dbReference>
<comment type="caution">
    <text evidence="5">The sequence shown here is derived from an EMBL/GenBank/DDBJ whole genome shotgun (WGS) entry which is preliminary data.</text>
</comment>
<dbReference type="InterPro" id="IPR002068">
    <property type="entry name" value="A-crystallin/Hsp20_dom"/>
</dbReference>
<feature type="domain" description="SHSP" evidence="4">
    <location>
        <begin position="254"/>
        <end position="360"/>
    </location>
</feature>
<keyword evidence="1" id="KW-0346">Stress response</keyword>
<dbReference type="PRINTS" id="PR00299">
    <property type="entry name" value="ACRYSTALLIN"/>
</dbReference>
<keyword evidence="6" id="KW-1185">Reference proteome</keyword>
<dbReference type="InterPro" id="IPR008978">
    <property type="entry name" value="HSP20-like_chaperone"/>
</dbReference>
<dbReference type="PROSITE" id="PS01031">
    <property type="entry name" value="SHSP"/>
    <property type="match status" value="3"/>
</dbReference>
<dbReference type="PANTHER" id="PTHR45640:SF13">
    <property type="entry name" value="HEAT SHOCK PROTEIN 22-RELATED"/>
    <property type="match status" value="1"/>
</dbReference>
<name>A0AA36C606_9BILA</name>
<reference evidence="5" key="1">
    <citation type="submission" date="2023-06" db="EMBL/GenBank/DDBJ databases">
        <authorList>
            <person name="Delattre M."/>
        </authorList>
    </citation>
    <scope>NUCLEOTIDE SEQUENCE</scope>
    <source>
        <strain evidence="5">AF72</strain>
    </source>
</reference>
<feature type="domain" description="SHSP" evidence="4">
    <location>
        <begin position="137"/>
        <end position="244"/>
    </location>
</feature>
<sequence length="376" mass="41625">MRTMNALERSFPWAGLLQDAFGELAEAQKQVSLTDSGFSVGINVGEFKPEDLKISLVDRMLTVNGEHNEETEEGSVRRSFSQSFHVPENVDIEQFSSHLSEDGKLCIEAPLVAPKPLMRTMNALERSFPCAGLLQDAFGELAEAQKQVSLTDNGFSVDINVGEFKPEELKISLVDRMLTVNGEHNEETEEGSVRRSFSQSFHVPENVDIEQFSSHLSEDGKLCIEAPLVAPKPMMRTMNALERSFPCAGLLQDAFGELAEAQKQVSLTDNGFTVGINVGEFKPEELKISLVDRMVTVNGEHNEETEEGSVRRSFYQSFRIPENVDIEQFSSHLSEDGKLSIEAPLIAPKPVEQSRAIPIERVASATPKLADAPEKQ</sequence>
<dbReference type="GO" id="GO:0051082">
    <property type="term" value="F:unfolded protein binding"/>
    <property type="evidence" value="ECO:0007669"/>
    <property type="project" value="TreeGrafter"/>
</dbReference>
<dbReference type="Proteomes" id="UP001177023">
    <property type="component" value="Unassembled WGS sequence"/>
</dbReference>
<comment type="similarity">
    <text evidence="2 3">Belongs to the small heat shock protein (HSP20) family.</text>
</comment>
<organism evidence="5 6">
    <name type="scientific">Mesorhabditis spiculigera</name>
    <dbReference type="NCBI Taxonomy" id="96644"/>
    <lineage>
        <taxon>Eukaryota</taxon>
        <taxon>Metazoa</taxon>
        <taxon>Ecdysozoa</taxon>
        <taxon>Nematoda</taxon>
        <taxon>Chromadorea</taxon>
        <taxon>Rhabditida</taxon>
        <taxon>Rhabditina</taxon>
        <taxon>Rhabditomorpha</taxon>
        <taxon>Rhabditoidea</taxon>
        <taxon>Rhabditidae</taxon>
        <taxon>Mesorhabditinae</taxon>
        <taxon>Mesorhabditis</taxon>
    </lineage>
</organism>
<dbReference type="EMBL" id="CATQJA010000297">
    <property type="protein sequence ID" value="CAJ0559026.1"/>
    <property type="molecule type" value="Genomic_DNA"/>
</dbReference>
<dbReference type="GO" id="GO:0042026">
    <property type="term" value="P:protein refolding"/>
    <property type="evidence" value="ECO:0007669"/>
    <property type="project" value="TreeGrafter"/>
</dbReference>
<evidence type="ECO:0000259" key="4">
    <source>
        <dbReference type="PROSITE" id="PS01031"/>
    </source>
</evidence>
<feature type="non-terminal residue" evidence="5">
    <location>
        <position position="1"/>
    </location>
</feature>
<dbReference type="InterPro" id="IPR001436">
    <property type="entry name" value="Alpha-crystallin/sHSP_animal"/>
</dbReference>
<evidence type="ECO:0000256" key="1">
    <source>
        <dbReference type="ARBA" id="ARBA00023016"/>
    </source>
</evidence>
<evidence type="ECO:0000256" key="2">
    <source>
        <dbReference type="PROSITE-ProRule" id="PRU00285"/>
    </source>
</evidence>
<dbReference type="SUPFAM" id="SSF49764">
    <property type="entry name" value="HSP20-like chaperones"/>
    <property type="match status" value="3"/>
</dbReference>
<dbReference type="GO" id="GO:0009408">
    <property type="term" value="P:response to heat"/>
    <property type="evidence" value="ECO:0007669"/>
    <property type="project" value="TreeGrafter"/>
</dbReference>
<accession>A0AA36C606</accession>
<evidence type="ECO:0000256" key="3">
    <source>
        <dbReference type="RuleBase" id="RU003616"/>
    </source>
</evidence>
<proteinExistence type="inferred from homology"/>